<organism evidence="3 4">
    <name type="scientific">Saponaria officinalis</name>
    <name type="common">Common soapwort</name>
    <name type="synonym">Lychnis saponaria</name>
    <dbReference type="NCBI Taxonomy" id="3572"/>
    <lineage>
        <taxon>Eukaryota</taxon>
        <taxon>Viridiplantae</taxon>
        <taxon>Streptophyta</taxon>
        <taxon>Embryophyta</taxon>
        <taxon>Tracheophyta</taxon>
        <taxon>Spermatophyta</taxon>
        <taxon>Magnoliopsida</taxon>
        <taxon>eudicotyledons</taxon>
        <taxon>Gunneridae</taxon>
        <taxon>Pentapetalae</taxon>
        <taxon>Caryophyllales</taxon>
        <taxon>Caryophyllaceae</taxon>
        <taxon>Caryophylleae</taxon>
        <taxon>Saponaria</taxon>
    </lineage>
</organism>
<gene>
    <name evidence="3" type="ORF">RND81_07G089900</name>
</gene>
<keyword evidence="2" id="KW-0472">Membrane</keyword>
<proteinExistence type="predicted"/>
<reference evidence="3" key="1">
    <citation type="submission" date="2024-03" db="EMBL/GenBank/DDBJ databases">
        <title>WGS assembly of Saponaria officinalis var. Norfolk2.</title>
        <authorList>
            <person name="Jenkins J."/>
            <person name="Shu S."/>
            <person name="Grimwood J."/>
            <person name="Barry K."/>
            <person name="Goodstein D."/>
            <person name="Schmutz J."/>
            <person name="Leebens-Mack J."/>
            <person name="Osbourn A."/>
        </authorList>
    </citation>
    <scope>NUCLEOTIDE SEQUENCE [LARGE SCALE GENOMIC DNA]</scope>
    <source>
        <strain evidence="3">JIC</strain>
    </source>
</reference>
<evidence type="ECO:0000256" key="1">
    <source>
        <dbReference type="SAM" id="MobiDB-lite"/>
    </source>
</evidence>
<protein>
    <submittedName>
        <fullName evidence="3">Uncharacterized protein</fullName>
    </submittedName>
</protein>
<keyword evidence="2" id="KW-0812">Transmembrane</keyword>
<evidence type="ECO:0000313" key="3">
    <source>
        <dbReference type="EMBL" id="KAK9705888.1"/>
    </source>
</evidence>
<keyword evidence="4" id="KW-1185">Reference proteome</keyword>
<comment type="caution">
    <text evidence="3">The sequence shown here is derived from an EMBL/GenBank/DDBJ whole genome shotgun (WGS) entry which is preliminary data.</text>
</comment>
<dbReference type="AlphaFoldDB" id="A0AAW1JPU8"/>
<evidence type="ECO:0000256" key="2">
    <source>
        <dbReference type="SAM" id="Phobius"/>
    </source>
</evidence>
<name>A0AAW1JPU8_SAPOF</name>
<keyword evidence="2" id="KW-1133">Transmembrane helix</keyword>
<accession>A0AAW1JPU8</accession>
<sequence>MIRNQTVQYAFFLIVCVWCLYQIHYSMYVRRDTDCNVIDNRLIDERIAKVLGRKGGVGKSHFTDEVEVELYGVDLIGDAVGINNVTDVDGDQLSDDSNFEGNDVVEWDDRVDKRVNASRESEIGSVVKVNAVILKTDEKSGILKFTDENGVTVRDSGPSKRTDVEVKSERKRCISNAENQTRENEGCQSVSAQNATEMPEMVTDESAKGSMRDLLLSEM</sequence>
<feature type="region of interest" description="Disordered" evidence="1">
    <location>
        <begin position="175"/>
        <end position="219"/>
    </location>
</feature>
<feature type="compositionally biased region" description="Polar residues" evidence="1">
    <location>
        <begin position="186"/>
        <end position="196"/>
    </location>
</feature>
<evidence type="ECO:0000313" key="4">
    <source>
        <dbReference type="Proteomes" id="UP001443914"/>
    </source>
</evidence>
<dbReference type="Proteomes" id="UP001443914">
    <property type="component" value="Unassembled WGS sequence"/>
</dbReference>
<feature type="transmembrane region" description="Helical" evidence="2">
    <location>
        <begin position="6"/>
        <end position="23"/>
    </location>
</feature>
<dbReference type="EMBL" id="JBDFQZ010000007">
    <property type="protein sequence ID" value="KAK9705888.1"/>
    <property type="molecule type" value="Genomic_DNA"/>
</dbReference>